<evidence type="ECO:0000256" key="10">
    <source>
        <dbReference type="ARBA" id="ARBA00030988"/>
    </source>
</evidence>
<organism evidence="13 14">
    <name type="scientific">Stappia albiluteola</name>
    <dbReference type="NCBI Taxonomy" id="2758565"/>
    <lineage>
        <taxon>Bacteria</taxon>
        <taxon>Pseudomonadati</taxon>
        <taxon>Pseudomonadota</taxon>
        <taxon>Alphaproteobacteria</taxon>
        <taxon>Hyphomicrobiales</taxon>
        <taxon>Stappiaceae</taxon>
        <taxon>Stappia</taxon>
    </lineage>
</organism>
<dbReference type="RefSeq" id="WP_182166153.1">
    <property type="nucleotide sequence ID" value="NZ_JACFXV010000058.1"/>
</dbReference>
<name>A0A839AEC9_9HYPH</name>
<evidence type="ECO:0000256" key="6">
    <source>
        <dbReference type="ARBA" id="ARBA00022695"/>
    </source>
</evidence>
<dbReference type="EMBL" id="JACFXV010000058">
    <property type="protein sequence ID" value="MBA5778160.1"/>
    <property type="molecule type" value="Genomic_DNA"/>
</dbReference>
<evidence type="ECO:0000256" key="1">
    <source>
        <dbReference type="ARBA" id="ARBA00004496"/>
    </source>
</evidence>
<accession>A0A839AEC9</accession>
<feature type="domain" description="DNA polymerase III beta sliding clamp central" evidence="12">
    <location>
        <begin position="152"/>
        <end position="258"/>
    </location>
</feature>
<evidence type="ECO:0000256" key="9">
    <source>
        <dbReference type="ARBA" id="ARBA00023125"/>
    </source>
</evidence>
<evidence type="ECO:0000256" key="7">
    <source>
        <dbReference type="ARBA" id="ARBA00022705"/>
    </source>
</evidence>
<dbReference type="PANTHER" id="PTHR30478:SF0">
    <property type="entry name" value="BETA SLIDING CLAMP"/>
    <property type="match status" value="1"/>
</dbReference>
<evidence type="ECO:0000256" key="2">
    <source>
        <dbReference type="ARBA" id="ARBA00010752"/>
    </source>
</evidence>
<evidence type="ECO:0000256" key="8">
    <source>
        <dbReference type="ARBA" id="ARBA00022932"/>
    </source>
</evidence>
<sequence length="405" mass="43946">MSDLLKIETPAGDLRKVLSLLSRIRLHRSKIPVLGCALVEAKDNAVTLTVTDLGAWLTLSLPARVHAPGRALLPFNLARMLVANHAAGTPITIEQAAGGTELTVSDPDGRTTLITPPVSDFPEDNLSTRPVIGTLTLADEAAFRDRLKRALRVVSTEETRYYLNGVCLDVAEGADKVKLVSTDGHRLIAIDAGAEWSPAAQGEMDPPDQLCILPRMIVPALTAMPFAGPILLREGENFEVPLVGGRIITSTIDGKFPDWRRVVPKFGERQPDMISFDRAELLSAMRRIPWGHRSTRIDIAVGKGKAVLSYNSRHDLSGFRVLSVESSTKTPEWFHAFDRQHLTEACLACRGDLLTLECTAGEEGAPVLIASDSGVDFVLMPMRGDQDEALALLRSLTAEQPRAAA</sequence>
<keyword evidence="5" id="KW-0808">Transferase</keyword>
<protein>
    <recommendedName>
        <fullName evidence="3">Beta sliding clamp</fullName>
    </recommendedName>
    <alternativeName>
        <fullName evidence="11">Beta-clamp processivity factor</fullName>
    </alternativeName>
    <alternativeName>
        <fullName evidence="10">DNA polymerase III beta sliding clamp subunit</fullName>
    </alternativeName>
</protein>
<gene>
    <name evidence="13" type="ORF">H2509_13605</name>
</gene>
<dbReference type="GO" id="GO:0009360">
    <property type="term" value="C:DNA polymerase III complex"/>
    <property type="evidence" value="ECO:0007669"/>
    <property type="project" value="InterPro"/>
</dbReference>
<dbReference type="SMART" id="SM00480">
    <property type="entry name" value="POL3Bc"/>
    <property type="match status" value="1"/>
</dbReference>
<dbReference type="InterPro" id="IPR001001">
    <property type="entry name" value="DNA_polIII_beta"/>
</dbReference>
<dbReference type="PANTHER" id="PTHR30478">
    <property type="entry name" value="DNA POLYMERASE III SUBUNIT BETA"/>
    <property type="match status" value="1"/>
</dbReference>
<reference evidence="13 14" key="1">
    <citation type="submission" date="2020-07" db="EMBL/GenBank/DDBJ databases">
        <title>Stappia sp., F7233, whole genome shotgun sequencing project.</title>
        <authorList>
            <person name="Jiang S."/>
            <person name="Liu Z.W."/>
            <person name="Du Z.J."/>
        </authorList>
    </citation>
    <scope>NUCLEOTIDE SEQUENCE [LARGE SCALE GENOMIC DNA]</scope>
    <source>
        <strain evidence="13 14">F7233</strain>
    </source>
</reference>
<keyword evidence="8" id="KW-0239">DNA-directed DNA polymerase</keyword>
<dbReference type="Pfam" id="PF02767">
    <property type="entry name" value="DNA_pol3_beta_2"/>
    <property type="match status" value="1"/>
</dbReference>
<dbReference type="GO" id="GO:0008408">
    <property type="term" value="F:3'-5' exonuclease activity"/>
    <property type="evidence" value="ECO:0007669"/>
    <property type="project" value="InterPro"/>
</dbReference>
<evidence type="ECO:0000256" key="4">
    <source>
        <dbReference type="ARBA" id="ARBA00022490"/>
    </source>
</evidence>
<comment type="similarity">
    <text evidence="2">Belongs to the beta sliding clamp family.</text>
</comment>
<dbReference type="GO" id="GO:0003677">
    <property type="term" value="F:DNA binding"/>
    <property type="evidence" value="ECO:0007669"/>
    <property type="project" value="UniProtKB-KW"/>
</dbReference>
<evidence type="ECO:0000313" key="14">
    <source>
        <dbReference type="Proteomes" id="UP000541109"/>
    </source>
</evidence>
<dbReference type="GO" id="GO:0003887">
    <property type="term" value="F:DNA-directed DNA polymerase activity"/>
    <property type="evidence" value="ECO:0007669"/>
    <property type="project" value="UniProtKB-KW"/>
</dbReference>
<keyword evidence="7" id="KW-0235">DNA replication</keyword>
<evidence type="ECO:0000256" key="3">
    <source>
        <dbReference type="ARBA" id="ARBA00021035"/>
    </source>
</evidence>
<evidence type="ECO:0000313" key="13">
    <source>
        <dbReference type="EMBL" id="MBA5778160.1"/>
    </source>
</evidence>
<dbReference type="SUPFAM" id="SSF55979">
    <property type="entry name" value="DNA clamp"/>
    <property type="match status" value="3"/>
</dbReference>
<dbReference type="InterPro" id="IPR022637">
    <property type="entry name" value="DNA_polIII_beta_cen"/>
</dbReference>
<keyword evidence="4" id="KW-0963">Cytoplasm</keyword>
<comment type="subcellular location">
    <subcellularLocation>
        <location evidence="1">Cytoplasm</location>
    </subcellularLocation>
</comment>
<comment type="caution">
    <text evidence="13">The sequence shown here is derived from an EMBL/GenBank/DDBJ whole genome shotgun (WGS) entry which is preliminary data.</text>
</comment>
<evidence type="ECO:0000256" key="5">
    <source>
        <dbReference type="ARBA" id="ARBA00022679"/>
    </source>
</evidence>
<dbReference type="AlphaFoldDB" id="A0A839AEC9"/>
<keyword evidence="14" id="KW-1185">Reference proteome</keyword>
<dbReference type="CDD" id="cd00140">
    <property type="entry name" value="beta_clamp"/>
    <property type="match status" value="1"/>
</dbReference>
<dbReference type="GO" id="GO:0005737">
    <property type="term" value="C:cytoplasm"/>
    <property type="evidence" value="ECO:0007669"/>
    <property type="project" value="UniProtKB-SubCell"/>
</dbReference>
<keyword evidence="6" id="KW-0548">Nucleotidyltransferase</keyword>
<proteinExistence type="inferred from homology"/>
<dbReference type="Proteomes" id="UP000541109">
    <property type="component" value="Unassembled WGS sequence"/>
</dbReference>
<dbReference type="Gene3D" id="3.10.150.10">
    <property type="entry name" value="DNA Polymerase III, subunit A, domain 2"/>
    <property type="match status" value="3"/>
</dbReference>
<dbReference type="GO" id="GO:0006271">
    <property type="term" value="P:DNA strand elongation involved in DNA replication"/>
    <property type="evidence" value="ECO:0007669"/>
    <property type="project" value="TreeGrafter"/>
</dbReference>
<evidence type="ECO:0000259" key="12">
    <source>
        <dbReference type="Pfam" id="PF02767"/>
    </source>
</evidence>
<dbReference type="InterPro" id="IPR046938">
    <property type="entry name" value="DNA_clamp_sf"/>
</dbReference>
<keyword evidence="9" id="KW-0238">DNA-binding</keyword>
<evidence type="ECO:0000256" key="11">
    <source>
        <dbReference type="ARBA" id="ARBA00033276"/>
    </source>
</evidence>